<dbReference type="Proteomes" id="UP000092445">
    <property type="component" value="Unassembled WGS sequence"/>
</dbReference>
<proteinExistence type="predicted"/>
<dbReference type="EnsemblMetazoa" id="GPAI019975-RA">
    <property type="protein sequence ID" value="GPAI019975-PA"/>
    <property type="gene ID" value="GPAI019975"/>
</dbReference>
<keyword evidence="3" id="KW-1185">Reference proteome</keyword>
<accession>A0A1A9ZNB7</accession>
<protein>
    <submittedName>
        <fullName evidence="2">Uncharacterized protein</fullName>
    </submittedName>
</protein>
<keyword evidence="1" id="KW-0812">Transmembrane</keyword>
<reference evidence="3" key="1">
    <citation type="submission" date="2014-03" db="EMBL/GenBank/DDBJ databases">
        <authorList>
            <person name="Aksoy S."/>
            <person name="Warren W."/>
            <person name="Wilson R.K."/>
        </authorList>
    </citation>
    <scope>NUCLEOTIDE SEQUENCE [LARGE SCALE GENOMIC DNA]</scope>
    <source>
        <strain evidence="3">IAEA</strain>
    </source>
</reference>
<dbReference type="AlphaFoldDB" id="A0A1A9ZNB7"/>
<reference evidence="2" key="2">
    <citation type="submission" date="2020-05" db="UniProtKB">
        <authorList>
            <consortium name="EnsemblMetazoa"/>
        </authorList>
    </citation>
    <scope>IDENTIFICATION</scope>
    <source>
        <strain evidence="2">IAEA</strain>
    </source>
</reference>
<feature type="transmembrane region" description="Helical" evidence="1">
    <location>
        <begin position="88"/>
        <end position="108"/>
    </location>
</feature>
<evidence type="ECO:0000256" key="1">
    <source>
        <dbReference type="SAM" id="Phobius"/>
    </source>
</evidence>
<dbReference type="VEuPathDB" id="VectorBase:GPAI019975"/>
<organism evidence="2 3">
    <name type="scientific">Glossina pallidipes</name>
    <name type="common">Tsetse fly</name>
    <dbReference type="NCBI Taxonomy" id="7398"/>
    <lineage>
        <taxon>Eukaryota</taxon>
        <taxon>Metazoa</taxon>
        <taxon>Ecdysozoa</taxon>
        <taxon>Arthropoda</taxon>
        <taxon>Hexapoda</taxon>
        <taxon>Insecta</taxon>
        <taxon>Pterygota</taxon>
        <taxon>Neoptera</taxon>
        <taxon>Endopterygota</taxon>
        <taxon>Diptera</taxon>
        <taxon>Brachycera</taxon>
        <taxon>Muscomorpha</taxon>
        <taxon>Hippoboscoidea</taxon>
        <taxon>Glossinidae</taxon>
        <taxon>Glossina</taxon>
    </lineage>
</organism>
<sequence length="114" mass="13824">MNQRPNEQLLTNDCMYAFVCVPNILQEHLLPDVIYSVSSISLHCDSVHHRNYHHPHYYRYYNYHLYHHHHHHNHHHHYHHNHVADHDYFLLLYVEIIFAAALPLLLLLPQQSIS</sequence>
<evidence type="ECO:0000313" key="2">
    <source>
        <dbReference type="EnsemblMetazoa" id="GPAI019975-PA"/>
    </source>
</evidence>
<keyword evidence="1" id="KW-0472">Membrane</keyword>
<name>A0A1A9ZNB7_GLOPL</name>
<evidence type="ECO:0000313" key="3">
    <source>
        <dbReference type="Proteomes" id="UP000092445"/>
    </source>
</evidence>
<keyword evidence="1" id="KW-1133">Transmembrane helix</keyword>